<evidence type="ECO:0000313" key="1">
    <source>
        <dbReference type="EMBL" id="SOQ36575.1"/>
    </source>
</evidence>
<gene>
    <name evidence="1" type="ORF">SFRICE_011052</name>
</gene>
<accession>A0A2H1V6U4</accession>
<dbReference type="AlphaFoldDB" id="A0A2H1V6U4"/>
<reference evidence="1" key="1">
    <citation type="submission" date="2016-07" db="EMBL/GenBank/DDBJ databases">
        <authorList>
            <person name="Bretaudeau A."/>
        </authorList>
    </citation>
    <scope>NUCLEOTIDE SEQUENCE</scope>
    <source>
        <strain evidence="1">Rice</strain>
        <tissue evidence="1">Whole body</tissue>
    </source>
</reference>
<sequence length="154" mass="17535">MPSFKVKEEVRLPDKRFRVRFPGRVKNDGAFFSRFIEKNSVVARSLELWPVYGNKTYNKNAYFRLATTEAVLVSNRIVLHKSGPPSVTESLDGHTDAELVRQTTTPLACLIERGTASSSPLRLLVKWLERSEGMSRNLSKSIHPIEETLRLMSM</sequence>
<proteinExistence type="predicted"/>
<protein>
    <submittedName>
        <fullName evidence="1">SFRICE_011052</fullName>
    </submittedName>
</protein>
<organism evidence="1">
    <name type="scientific">Spodoptera frugiperda</name>
    <name type="common">Fall armyworm</name>
    <dbReference type="NCBI Taxonomy" id="7108"/>
    <lineage>
        <taxon>Eukaryota</taxon>
        <taxon>Metazoa</taxon>
        <taxon>Ecdysozoa</taxon>
        <taxon>Arthropoda</taxon>
        <taxon>Hexapoda</taxon>
        <taxon>Insecta</taxon>
        <taxon>Pterygota</taxon>
        <taxon>Neoptera</taxon>
        <taxon>Endopterygota</taxon>
        <taxon>Lepidoptera</taxon>
        <taxon>Glossata</taxon>
        <taxon>Ditrysia</taxon>
        <taxon>Noctuoidea</taxon>
        <taxon>Noctuidae</taxon>
        <taxon>Amphipyrinae</taxon>
        <taxon>Spodoptera</taxon>
    </lineage>
</organism>
<name>A0A2H1V6U4_SPOFR</name>
<dbReference type="EMBL" id="ODYU01000985">
    <property type="protein sequence ID" value="SOQ36575.1"/>
    <property type="molecule type" value="Genomic_DNA"/>
</dbReference>